<dbReference type="EMBL" id="FQWF01000009">
    <property type="protein sequence ID" value="SHG72382.1"/>
    <property type="molecule type" value="Genomic_DNA"/>
</dbReference>
<name>A0A1M5M508_9FLAO</name>
<dbReference type="Proteomes" id="UP000184020">
    <property type="component" value="Unassembled WGS sequence"/>
</dbReference>
<dbReference type="OrthoDB" id="649093at2"/>
<evidence type="ECO:0000256" key="1">
    <source>
        <dbReference type="SAM" id="SignalP"/>
    </source>
</evidence>
<evidence type="ECO:0000313" key="2">
    <source>
        <dbReference type="EMBL" id="SHG72382.1"/>
    </source>
</evidence>
<sequence>MKFIFFILFLIPFSAFSQSPIKKIYLDSLWSETNETNHKYHRIIESFDAMNESYYIKDDYKFGVLQMEGNSKTEDGSSKNRIVYVL</sequence>
<proteinExistence type="predicted"/>
<dbReference type="AlphaFoldDB" id="A0A1M5M508"/>
<keyword evidence="1" id="KW-0732">Signal</keyword>
<evidence type="ECO:0000313" key="3">
    <source>
        <dbReference type="Proteomes" id="UP000184020"/>
    </source>
</evidence>
<gene>
    <name evidence="2" type="ORF">SAMN05444372_10952</name>
</gene>
<dbReference type="RefSeq" id="WP_073019962.1">
    <property type="nucleotide sequence ID" value="NZ_FQWF01000009.1"/>
</dbReference>
<accession>A0A1M5M508</accession>
<feature type="signal peptide" evidence="1">
    <location>
        <begin position="1"/>
        <end position="17"/>
    </location>
</feature>
<reference evidence="3" key="1">
    <citation type="submission" date="2016-11" db="EMBL/GenBank/DDBJ databases">
        <authorList>
            <person name="Varghese N."/>
            <person name="Submissions S."/>
        </authorList>
    </citation>
    <scope>NUCLEOTIDE SEQUENCE [LARGE SCALE GENOMIC DNA]</scope>
    <source>
        <strain evidence="3">DSM 17659</strain>
    </source>
</reference>
<organism evidence="2 3">
    <name type="scientific">Flavobacterium micromati</name>
    <dbReference type="NCBI Taxonomy" id="229205"/>
    <lineage>
        <taxon>Bacteria</taxon>
        <taxon>Pseudomonadati</taxon>
        <taxon>Bacteroidota</taxon>
        <taxon>Flavobacteriia</taxon>
        <taxon>Flavobacteriales</taxon>
        <taxon>Flavobacteriaceae</taxon>
        <taxon>Flavobacterium</taxon>
    </lineage>
</organism>
<keyword evidence="3" id="KW-1185">Reference proteome</keyword>
<protein>
    <submittedName>
        <fullName evidence="2">Uncharacterized protein</fullName>
    </submittedName>
</protein>
<feature type="chain" id="PRO_5011957309" evidence="1">
    <location>
        <begin position="18"/>
        <end position="86"/>
    </location>
</feature>
<dbReference type="STRING" id="229205.SAMN05444372_10952"/>